<evidence type="ECO:0000313" key="5">
    <source>
        <dbReference type="Proteomes" id="UP000190027"/>
    </source>
</evidence>
<dbReference type="Pfam" id="PF01740">
    <property type="entry name" value="STAS"/>
    <property type="match status" value="1"/>
</dbReference>
<keyword evidence="5" id="KW-1185">Reference proteome</keyword>
<feature type="domain" description="STAS" evidence="3">
    <location>
        <begin position="1"/>
        <end position="109"/>
    </location>
</feature>
<proteinExistence type="inferred from homology"/>
<dbReference type="STRING" id="1121449.SAMN02745704_01476"/>
<dbReference type="CDD" id="cd07043">
    <property type="entry name" value="STAS_anti-anti-sigma_factors"/>
    <property type="match status" value="1"/>
</dbReference>
<sequence>MEWTTGTVGEYVLLAVSGRMDAVTAGDFEKACTEIMDQGKTHVVADLSGVEYISSAGLRSILSSAKKLRGVNGEIRFCGLNGMVRDVFTVSGFAAMFKLFDSAQEAAQD</sequence>
<organism evidence="4 5">
    <name type="scientific">Paucidesulfovibrio gracilis DSM 16080</name>
    <dbReference type="NCBI Taxonomy" id="1121449"/>
    <lineage>
        <taxon>Bacteria</taxon>
        <taxon>Pseudomonadati</taxon>
        <taxon>Thermodesulfobacteriota</taxon>
        <taxon>Desulfovibrionia</taxon>
        <taxon>Desulfovibrionales</taxon>
        <taxon>Desulfovibrionaceae</taxon>
        <taxon>Paucidesulfovibrio</taxon>
    </lineage>
</organism>
<dbReference type="GO" id="GO:0043856">
    <property type="term" value="F:anti-sigma factor antagonist activity"/>
    <property type="evidence" value="ECO:0007669"/>
    <property type="project" value="InterPro"/>
</dbReference>
<dbReference type="EMBL" id="FUYC01000005">
    <property type="protein sequence ID" value="SKA81955.1"/>
    <property type="molecule type" value="Genomic_DNA"/>
</dbReference>
<reference evidence="4 5" key="1">
    <citation type="submission" date="2017-02" db="EMBL/GenBank/DDBJ databases">
        <authorList>
            <person name="Peterson S.W."/>
        </authorList>
    </citation>
    <scope>NUCLEOTIDE SEQUENCE [LARGE SCALE GENOMIC DNA]</scope>
    <source>
        <strain evidence="4 5">DSM 16080</strain>
    </source>
</reference>
<protein>
    <recommendedName>
        <fullName evidence="2">Anti-sigma factor antagonist</fullName>
    </recommendedName>
</protein>
<accession>A0A1T4WYN5</accession>
<dbReference type="Gene3D" id="3.30.750.24">
    <property type="entry name" value="STAS domain"/>
    <property type="match status" value="1"/>
</dbReference>
<dbReference type="InterPro" id="IPR036513">
    <property type="entry name" value="STAS_dom_sf"/>
</dbReference>
<dbReference type="Proteomes" id="UP000190027">
    <property type="component" value="Unassembled WGS sequence"/>
</dbReference>
<dbReference type="SUPFAM" id="SSF52091">
    <property type="entry name" value="SpoIIaa-like"/>
    <property type="match status" value="1"/>
</dbReference>
<dbReference type="InterPro" id="IPR002645">
    <property type="entry name" value="STAS_dom"/>
</dbReference>
<evidence type="ECO:0000256" key="2">
    <source>
        <dbReference type="RuleBase" id="RU003749"/>
    </source>
</evidence>
<evidence type="ECO:0000259" key="3">
    <source>
        <dbReference type="PROSITE" id="PS50801"/>
    </source>
</evidence>
<dbReference type="PROSITE" id="PS50801">
    <property type="entry name" value="STAS"/>
    <property type="match status" value="1"/>
</dbReference>
<dbReference type="PANTHER" id="PTHR33495">
    <property type="entry name" value="ANTI-SIGMA FACTOR ANTAGONIST TM_1081-RELATED-RELATED"/>
    <property type="match status" value="1"/>
</dbReference>
<name>A0A1T4WYN5_9BACT</name>
<dbReference type="InterPro" id="IPR003658">
    <property type="entry name" value="Anti-sigma_ant"/>
</dbReference>
<dbReference type="NCBIfam" id="TIGR00377">
    <property type="entry name" value="ant_ant_sig"/>
    <property type="match status" value="1"/>
</dbReference>
<comment type="similarity">
    <text evidence="1 2">Belongs to the anti-sigma-factor antagonist family.</text>
</comment>
<dbReference type="RefSeq" id="WP_078717048.1">
    <property type="nucleotide sequence ID" value="NZ_FUYC01000005.1"/>
</dbReference>
<gene>
    <name evidence="4" type="ORF">SAMN02745704_01476</name>
</gene>
<evidence type="ECO:0000256" key="1">
    <source>
        <dbReference type="ARBA" id="ARBA00009013"/>
    </source>
</evidence>
<evidence type="ECO:0000313" key="4">
    <source>
        <dbReference type="EMBL" id="SKA81955.1"/>
    </source>
</evidence>
<dbReference type="AlphaFoldDB" id="A0A1T4WYN5"/>
<dbReference type="OrthoDB" id="280847at2"/>